<dbReference type="AlphaFoldDB" id="A0A8J8KB76"/>
<dbReference type="Proteomes" id="UP000625804">
    <property type="component" value="Unassembled WGS sequence"/>
</dbReference>
<feature type="domain" description="Ketopantoate reductase N-terminal" evidence="12">
    <location>
        <begin position="3"/>
        <end position="150"/>
    </location>
</feature>
<dbReference type="RefSeq" id="WP_173729955.1">
    <property type="nucleotide sequence ID" value="NZ_JABTTE010000002.1"/>
</dbReference>
<dbReference type="Pfam" id="PF02558">
    <property type="entry name" value="ApbA"/>
    <property type="match status" value="1"/>
</dbReference>
<evidence type="ECO:0000256" key="10">
    <source>
        <dbReference type="ARBA" id="ARBA00048793"/>
    </source>
</evidence>
<protein>
    <recommendedName>
        <fullName evidence="5 11">2-dehydropantoate 2-reductase</fullName>
        <ecNumber evidence="4 11">1.1.1.169</ecNumber>
    </recommendedName>
    <alternativeName>
        <fullName evidence="9 11">Ketopantoate reductase</fullName>
    </alternativeName>
</protein>
<keyword evidence="8 11" id="KW-0560">Oxidoreductase</keyword>
<dbReference type="InterPro" id="IPR050838">
    <property type="entry name" value="Ketopantoate_reductase"/>
</dbReference>
<comment type="caution">
    <text evidence="14">The sequence shown here is derived from an EMBL/GenBank/DDBJ whole genome shotgun (WGS) entry which is preliminary data.</text>
</comment>
<dbReference type="NCBIfam" id="TIGR00745">
    <property type="entry name" value="apbA_panE"/>
    <property type="match status" value="1"/>
</dbReference>
<dbReference type="PANTHER" id="PTHR43765">
    <property type="entry name" value="2-DEHYDROPANTOATE 2-REDUCTASE-RELATED"/>
    <property type="match status" value="1"/>
</dbReference>
<dbReference type="InterPro" id="IPR013332">
    <property type="entry name" value="KPR_N"/>
</dbReference>
<evidence type="ECO:0000256" key="7">
    <source>
        <dbReference type="ARBA" id="ARBA00022857"/>
    </source>
</evidence>
<dbReference type="InterPro" id="IPR013328">
    <property type="entry name" value="6PGD_dom2"/>
</dbReference>
<dbReference type="InterPro" id="IPR008927">
    <property type="entry name" value="6-PGluconate_DH-like_C_sf"/>
</dbReference>
<keyword evidence="15" id="KW-1185">Reference proteome</keyword>
<proteinExistence type="inferred from homology"/>
<dbReference type="Gene3D" id="1.10.1040.10">
    <property type="entry name" value="N-(1-d-carboxylethyl)-l-norvaline Dehydrogenase, domain 2"/>
    <property type="match status" value="1"/>
</dbReference>
<evidence type="ECO:0000313" key="14">
    <source>
        <dbReference type="EMBL" id="NSL50768.1"/>
    </source>
</evidence>
<dbReference type="InterPro" id="IPR036291">
    <property type="entry name" value="NAD(P)-bd_dom_sf"/>
</dbReference>
<evidence type="ECO:0000256" key="8">
    <source>
        <dbReference type="ARBA" id="ARBA00023002"/>
    </source>
</evidence>
<comment type="function">
    <text evidence="1 11">Catalyzes the NADPH-dependent reduction of ketopantoate into pantoic acid.</text>
</comment>
<evidence type="ECO:0000256" key="9">
    <source>
        <dbReference type="ARBA" id="ARBA00032024"/>
    </source>
</evidence>
<dbReference type="SUPFAM" id="SSF48179">
    <property type="entry name" value="6-phosphogluconate dehydrogenase C-terminal domain-like"/>
    <property type="match status" value="1"/>
</dbReference>
<dbReference type="SUPFAM" id="SSF51735">
    <property type="entry name" value="NAD(P)-binding Rossmann-fold domains"/>
    <property type="match status" value="1"/>
</dbReference>
<sequence>MKVAIIGGGAVGLLIAAYISKAKMEPIIYTRREEQALALNEQGLKMYKNGIAENFAIKALPISKGLSGEEEIVIVTVKQYDVKKVIDFLSNSQITKPILFLQNGMGHLTYLSELSSPSIYVGIVEHGVLRYSDTCIAHTGEGQIKVAPFKEKTASFDRFVKELDAIGFRTIMEENWYPVLVKKLIVNAVINPLTALYKVKNGALLTNQSFYNNMIAIFQEVTCAVELKDVSKVWDEVVAICKKTSENFSSMYKDIENNRPTEIDSILGYLLAEGKKNSMNMPLTSFLYNSIKGMENKREGEGNG</sequence>
<name>A0A8J8KB76_9BACI</name>
<comment type="catalytic activity">
    <reaction evidence="10 11">
        <text>(R)-pantoate + NADP(+) = 2-dehydropantoate + NADPH + H(+)</text>
        <dbReference type="Rhea" id="RHEA:16233"/>
        <dbReference type="ChEBI" id="CHEBI:11561"/>
        <dbReference type="ChEBI" id="CHEBI:15378"/>
        <dbReference type="ChEBI" id="CHEBI:15980"/>
        <dbReference type="ChEBI" id="CHEBI:57783"/>
        <dbReference type="ChEBI" id="CHEBI:58349"/>
        <dbReference type="EC" id="1.1.1.169"/>
    </reaction>
</comment>
<evidence type="ECO:0000256" key="4">
    <source>
        <dbReference type="ARBA" id="ARBA00013014"/>
    </source>
</evidence>
<dbReference type="Gene3D" id="3.40.50.720">
    <property type="entry name" value="NAD(P)-binding Rossmann-like Domain"/>
    <property type="match status" value="1"/>
</dbReference>
<dbReference type="NCBIfam" id="NF005093">
    <property type="entry name" value="PRK06522.2-4"/>
    <property type="match status" value="1"/>
</dbReference>
<evidence type="ECO:0000313" key="15">
    <source>
        <dbReference type="Proteomes" id="UP000625804"/>
    </source>
</evidence>
<evidence type="ECO:0000256" key="2">
    <source>
        <dbReference type="ARBA" id="ARBA00004994"/>
    </source>
</evidence>
<evidence type="ECO:0000259" key="13">
    <source>
        <dbReference type="Pfam" id="PF08546"/>
    </source>
</evidence>
<evidence type="ECO:0000256" key="3">
    <source>
        <dbReference type="ARBA" id="ARBA00007870"/>
    </source>
</evidence>
<evidence type="ECO:0000256" key="1">
    <source>
        <dbReference type="ARBA" id="ARBA00002919"/>
    </source>
</evidence>
<dbReference type="EC" id="1.1.1.169" evidence="4 11"/>
<dbReference type="PANTHER" id="PTHR43765:SF2">
    <property type="entry name" value="2-DEHYDROPANTOATE 2-REDUCTASE"/>
    <property type="match status" value="1"/>
</dbReference>
<dbReference type="UniPathway" id="UPA00028">
    <property type="reaction ID" value="UER00004"/>
</dbReference>
<dbReference type="InterPro" id="IPR003710">
    <property type="entry name" value="ApbA"/>
</dbReference>
<dbReference type="EMBL" id="JABTTE010000002">
    <property type="protein sequence ID" value="NSL50768.1"/>
    <property type="molecule type" value="Genomic_DNA"/>
</dbReference>
<keyword evidence="7 11" id="KW-0521">NADP</keyword>
<evidence type="ECO:0000256" key="11">
    <source>
        <dbReference type="RuleBase" id="RU362068"/>
    </source>
</evidence>
<accession>A0A8J8KB76</accession>
<organism evidence="14 15">
    <name type="scientific">Calidifontibacillus erzurumensis</name>
    <dbReference type="NCBI Taxonomy" id="2741433"/>
    <lineage>
        <taxon>Bacteria</taxon>
        <taxon>Bacillati</taxon>
        <taxon>Bacillota</taxon>
        <taxon>Bacilli</taxon>
        <taxon>Bacillales</taxon>
        <taxon>Bacillaceae</taxon>
        <taxon>Calidifontibacillus/Schinkia group</taxon>
        <taxon>Calidifontibacillus</taxon>
    </lineage>
</organism>
<evidence type="ECO:0000259" key="12">
    <source>
        <dbReference type="Pfam" id="PF02558"/>
    </source>
</evidence>
<dbReference type="GO" id="GO:0015940">
    <property type="term" value="P:pantothenate biosynthetic process"/>
    <property type="evidence" value="ECO:0007669"/>
    <property type="project" value="UniProtKB-UniPathway"/>
</dbReference>
<gene>
    <name evidence="14" type="ORF">HR057_03195</name>
</gene>
<dbReference type="GO" id="GO:0008677">
    <property type="term" value="F:2-dehydropantoate 2-reductase activity"/>
    <property type="evidence" value="ECO:0007669"/>
    <property type="project" value="UniProtKB-EC"/>
</dbReference>
<comment type="pathway">
    <text evidence="2 11">Cofactor biosynthesis; (R)-pantothenate biosynthesis; (R)-pantoate from 3-methyl-2-oxobutanoate: step 2/2.</text>
</comment>
<evidence type="ECO:0000256" key="6">
    <source>
        <dbReference type="ARBA" id="ARBA00022655"/>
    </source>
</evidence>
<keyword evidence="6 11" id="KW-0566">Pantothenate biosynthesis</keyword>
<dbReference type="GO" id="GO:0005737">
    <property type="term" value="C:cytoplasm"/>
    <property type="evidence" value="ECO:0007669"/>
    <property type="project" value="TreeGrafter"/>
</dbReference>
<dbReference type="Pfam" id="PF08546">
    <property type="entry name" value="ApbA_C"/>
    <property type="match status" value="1"/>
</dbReference>
<evidence type="ECO:0000256" key="5">
    <source>
        <dbReference type="ARBA" id="ARBA00019465"/>
    </source>
</evidence>
<comment type="similarity">
    <text evidence="3 11">Belongs to the ketopantoate reductase family.</text>
</comment>
<reference evidence="14" key="1">
    <citation type="submission" date="2020-06" db="EMBL/GenBank/DDBJ databases">
        <title>A novel thermopfilic bacterium from Erzurum, Turkey.</title>
        <authorList>
            <person name="Adiguzel A."/>
            <person name="Ay H."/>
            <person name="Baltaci M.O."/>
        </authorList>
    </citation>
    <scope>NUCLEOTIDE SEQUENCE</scope>
    <source>
        <strain evidence="14">P2</strain>
    </source>
</reference>
<dbReference type="InterPro" id="IPR013752">
    <property type="entry name" value="KPA_reductase"/>
</dbReference>
<dbReference type="GO" id="GO:0050661">
    <property type="term" value="F:NADP binding"/>
    <property type="evidence" value="ECO:0007669"/>
    <property type="project" value="TreeGrafter"/>
</dbReference>
<feature type="domain" description="Ketopantoate reductase C-terminal" evidence="13">
    <location>
        <begin position="179"/>
        <end position="295"/>
    </location>
</feature>